<name>A0A0B1S547_OESDE</name>
<keyword evidence="2" id="KW-1185">Reference proteome</keyword>
<organism evidence="1 2">
    <name type="scientific">Oesophagostomum dentatum</name>
    <name type="common">Nodular worm</name>
    <dbReference type="NCBI Taxonomy" id="61180"/>
    <lineage>
        <taxon>Eukaryota</taxon>
        <taxon>Metazoa</taxon>
        <taxon>Ecdysozoa</taxon>
        <taxon>Nematoda</taxon>
        <taxon>Chromadorea</taxon>
        <taxon>Rhabditida</taxon>
        <taxon>Rhabditina</taxon>
        <taxon>Rhabditomorpha</taxon>
        <taxon>Strongyloidea</taxon>
        <taxon>Strongylidae</taxon>
        <taxon>Oesophagostomum</taxon>
    </lineage>
</organism>
<accession>A0A0B1S547</accession>
<dbReference type="EMBL" id="KN600537">
    <property type="protein sequence ID" value="KHJ80478.1"/>
    <property type="molecule type" value="Genomic_DNA"/>
</dbReference>
<dbReference type="AlphaFoldDB" id="A0A0B1S547"/>
<reference evidence="1 2" key="1">
    <citation type="submission" date="2014-03" db="EMBL/GenBank/DDBJ databases">
        <title>Draft genome of the hookworm Oesophagostomum dentatum.</title>
        <authorList>
            <person name="Mitreva M."/>
        </authorList>
    </citation>
    <scope>NUCLEOTIDE SEQUENCE [LARGE SCALE GENOMIC DNA]</scope>
    <source>
        <strain evidence="1 2">OD-Hann</strain>
    </source>
</reference>
<evidence type="ECO:0000313" key="1">
    <source>
        <dbReference type="EMBL" id="KHJ80478.1"/>
    </source>
</evidence>
<gene>
    <name evidence="1" type="ORF">OESDEN_19847</name>
</gene>
<proteinExistence type="predicted"/>
<evidence type="ECO:0000313" key="2">
    <source>
        <dbReference type="Proteomes" id="UP000053660"/>
    </source>
</evidence>
<dbReference type="Proteomes" id="UP000053660">
    <property type="component" value="Unassembled WGS sequence"/>
</dbReference>
<sequence length="48" mass="5783">MFSERQNKPNPPVEKRSEFVDDELSNLLERRNKIMQAEGHKFSRSPFY</sequence>
<protein>
    <submittedName>
        <fullName evidence="1">Uncharacterized protein</fullName>
    </submittedName>
</protein>